<evidence type="ECO:0000256" key="13">
    <source>
        <dbReference type="ARBA" id="ARBA00033368"/>
    </source>
</evidence>
<reference evidence="17 18" key="1">
    <citation type="submission" date="2020-12" db="EMBL/GenBank/DDBJ databases">
        <title>Identification and biosynthesis of polyene macrolides produced by Streptomyces alfalfae Men-myco-93-63.</title>
        <authorList>
            <person name="Liu D."/>
            <person name="Li Y."/>
            <person name="Liu L."/>
            <person name="Han X."/>
            <person name="Shen F."/>
        </authorList>
    </citation>
    <scope>NUCLEOTIDE SEQUENCE [LARGE SCALE GENOMIC DNA]</scope>
    <source>
        <strain evidence="17 18">Men-myco-93-63</strain>
    </source>
</reference>
<dbReference type="EMBL" id="CP065959">
    <property type="protein sequence ID" value="QQC93003.1"/>
    <property type="molecule type" value="Genomic_DNA"/>
</dbReference>
<dbReference type="GO" id="GO:0009098">
    <property type="term" value="P:L-leucine biosynthetic process"/>
    <property type="evidence" value="ECO:0007669"/>
    <property type="project" value="UniProtKB-UniPathway"/>
</dbReference>
<comment type="similarity">
    <text evidence="4">Belongs to the LeuD family. LeuD type 1 subfamily.</text>
</comment>
<evidence type="ECO:0000256" key="3">
    <source>
        <dbReference type="ARBA" id="ARBA00004729"/>
    </source>
</evidence>
<dbReference type="InterPro" id="IPR032710">
    <property type="entry name" value="NTF2-like_dom_sf"/>
</dbReference>
<dbReference type="SUPFAM" id="SSF54427">
    <property type="entry name" value="NTF2-like"/>
    <property type="match status" value="1"/>
</dbReference>
<dbReference type="PANTHER" id="PTHR43345">
    <property type="entry name" value="3-ISOPROPYLMALATE DEHYDRATASE SMALL SUBUNIT 2-RELATED-RELATED"/>
    <property type="match status" value="1"/>
</dbReference>
<evidence type="ECO:0000259" key="16">
    <source>
        <dbReference type="Pfam" id="PF12680"/>
    </source>
</evidence>
<dbReference type="AlphaFoldDB" id="A0A7T4U1L9"/>
<evidence type="ECO:0000313" key="18">
    <source>
        <dbReference type="Proteomes" id="UP000596130"/>
    </source>
</evidence>
<dbReference type="NCBIfam" id="NF002458">
    <property type="entry name" value="PRK01641.1"/>
    <property type="match status" value="1"/>
</dbReference>
<keyword evidence="9" id="KW-0028">Amino-acid biosynthesis</keyword>
<evidence type="ECO:0000256" key="7">
    <source>
        <dbReference type="ARBA" id="ARBA00017233"/>
    </source>
</evidence>
<accession>A0A7T4U1L9</accession>
<organism evidence="17 18">
    <name type="scientific">Streptomyces alfalfae</name>
    <dbReference type="NCBI Taxonomy" id="1642299"/>
    <lineage>
        <taxon>Bacteria</taxon>
        <taxon>Bacillati</taxon>
        <taxon>Actinomycetota</taxon>
        <taxon>Actinomycetes</taxon>
        <taxon>Kitasatosporales</taxon>
        <taxon>Streptomycetaceae</taxon>
        <taxon>Streptomyces</taxon>
    </lineage>
</organism>
<dbReference type="InterPro" id="IPR037401">
    <property type="entry name" value="SnoaL-like"/>
</dbReference>
<comment type="subunit">
    <text evidence="5">Heterodimer of LeuC and LeuD.</text>
</comment>
<comment type="catalytic activity">
    <reaction evidence="1">
        <text>(2R,3S)-3-isopropylmalate = (2S)-2-isopropylmalate</text>
        <dbReference type="Rhea" id="RHEA:32287"/>
        <dbReference type="ChEBI" id="CHEBI:1178"/>
        <dbReference type="ChEBI" id="CHEBI:35121"/>
        <dbReference type="EC" id="4.2.1.33"/>
    </reaction>
</comment>
<evidence type="ECO:0000256" key="2">
    <source>
        <dbReference type="ARBA" id="ARBA00002695"/>
    </source>
</evidence>
<dbReference type="Pfam" id="PF00694">
    <property type="entry name" value="Aconitase_C"/>
    <property type="match status" value="1"/>
</dbReference>
<keyword evidence="8" id="KW-0432">Leucine biosynthesis</keyword>
<dbReference type="RefSeq" id="WP_198504578.1">
    <property type="nucleotide sequence ID" value="NZ_CP065959.1"/>
</dbReference>
<dbReference type="Pfam" id="PF12680">
    <property type="entry name" value="SnoaL_2"/>
    <property type="match status" value="1"/>
</dbReference>
<feature type="domain" description="Aconitase A/isopropylmalate dehydratase small subunit swivel" evidence="15">
    <location>
        <begin position="24"/>
        <end position="134"/>
    </location>
</feature>
<dbReference type="InterPro" id="IPR000573">
    <property type="entry name" value="AconitaseA/IPMdHydase_ssu_swvl"/>
</dbReference>
<evidence type="ECO:0000256" key="14">
    <source>
        <dbReference type="SAM" id="MobiDB-lite"/>
    </source>
</evidence>
<dbReference type="NCBIfam" id="TIGR00171">
    <property type="entry name" value="leuD"/>
    <property type="match status" value="1"/>
</dbReference>
<evidence type="ECO:0000313" key="17">
    <source>
        <dbReference type="EMBL" id="QQC93003.1"/>
    </source>
</evidence>
<protein>
    <recommendedName>
        <fullName evidence="7">3-isopropylmalate dehydratase small subunit</fullName>
        <ecNumber evidence="6">4.2.1.33</ecNumber>
    </recommendedName>
    <alternativeName>
        <fullName evidence="12">Alpha-IPM isomerase</fullName>
    </alternativeName>
    <alternativeName>
        <fullName evidence="13">Isopropylmalate isomerase</fullName>
    </alternativeName>
</protein>
<gene>
    <name evidence="17" type="primary">leuD</name>
    <name evidence="17" type="ORF">I8755_35165</name>
</gene>
<dbReference type="GO" id="GO:0003861">
    <property type="term" value="F:3-isopropylmalate dehydratase activity"/>
    <property type="evidence" value="ECO:0007669"/>
    <property type="project" value="UniProtKB-EC"/>
</dbReference>
<proteinExistence type="inferred from homology"/>
<feature type="domain" description="SnoaL-like" evidence="16">
    <location>
        <begin position="239"/>
        <end position="339"/>
    </location>
</feature>
<comment type="pathway">
    <text evidence="3">Amino-acid biosynthesis; L-leucine biosynthesis; L-leucine from 3-methyl-2-oxobutanoate: step 2/4.</text>
</comment>
<sequence>MTPTTSAPPPAIAPTAFPPAGVHVGTAVPLRVRDVDTDQIIPARFCTNTERTGFADGLFADRRADDSGFVLDDPRHHGASVLVAAENFGTGSSREAAVWALAEHGIRVVLSPRFGDIFRANAWFNGLYAVTVPQSFVDAVWRAIDADPATEVRVDLADLTVTVAGIVQPFALDADTQIRLLRGQDAIGATLHHEDEVRAYETNRAPTPTTMTRFPATGPRRARRARPAQEAPMSPEDRVHALYRRIDEGDFAGFAALFHEDAVYHRPGSPALVGRDAIEAYYRDERTVADGTHTLSRVLLSDGALAVDGAFSGHLTNGREQAHRFAEIFEFGPDGLFTRRDSFLFVLNF</sequence>
<dbReference type="UniPathway" id="UPA00048">
    <property type="reaction ID" value="UER00071"/>
</dbReference>
<dbReference type="InterPro" id="IPR015928">
    <property type="entry name" value="Aconitase/3IPM_dehydase_swvl"/>
</dbReference>
<evidence type="ECO:0000259" key="15">
    <source>
        <dbReference type="Pfam" id="PF00694"/>
    </source>
</evidence>
<dbReference type="GO" id="GO:0009316">
    <property type="term" value="C:3-isopropylmalate dehydratase complex"/>
    <property type="evidence" value="ECO:0007669"/>
    <property type="project" value="InterPro"/>
</dbReference>
<evidence type="ECO:0000256" key="9">
    <source>
        <dbReference type="ARBA" id="ARBA00022605"/>
    </source>
</evidence>
<evidence type="ECO:0000256" key="4">
    <source>
        <dbReference type="ARBA" id="ARBA00009845"/>
    </source>
</evidence>
<evidence type="ECO:0000256" key="8">
    <source>
        <dbReference type="ARBA" id="ARBA00022430"/>
    </source>
</evidence>
<dbReference type="Proteomes" id="UP000596130">
    <property type="component" value="Chromosome"/>
</dbReference>
<keyword evidence="11" id="KW-0100">Branched-chain amino acid biosynthesis</keyword>
<dbReference type="EC" id="4.2.1.33" evidence="6"/>
<dbReference type="InterPro" id="IPR050075">
    <property type="entry name" value="LeuD"/>
</dbReference>
<dbReference type="InterPro" id="IPR004431">
    <property type="entry name" value="3-IsopropMal_deHydase_ssu"/>
</dbReference>
<evidence type="ECO:0000256" key="5">
    <source>
        <dbReference type="ARBA" id="ARBA00011271"/>
    </source>
</evidence>
<evidence type="ECO:0000256" key="1">
    <source>
        <dbReference type="ARBA" id="ARBA00000491"/>
    </source>
</evidence>
<dbReference type="Gene3D" id="3.10.450.50">
    <property type="match status" value="1"/>
</dbReference>
<name>A0A7T4U1L9_9ACTN</name>
<evidence type="ECO:0000256" key="10">
    <source>
        <dbReference type="ARBA" id="ARBA00023239"/>
    </source>
</evidence>
<dbReference type="SUPFAM" id="SSF52016">
    <property type="entry name" value="LeuD/IlvD-like"/>
    <property type="match status" value="1"/>
</dbReference>
<comment type="function">
    <text evidence="2">Catalyzes the isomerization between 2-isopropylmalate and 3-isopropylmalate, via the formation of 2-isopropylmaleate.</text>
</comment>
<evidence type="ECO:0000256" key="12">
    <source>
        <dbReference type="ARBA" id="ARBA00031631"/>
    </source>
</evidence>
<evidence type="ECO:0000256" key="11">
    <source>
        <dbReference type="ARBA" id="ARBA00023304"/>
    </source>
</evidence>
<feature type="region of interest" description="Disordered" evidence="14">
    <location>
        <begin position="206"/>
        <end position="235"/>
    </location>
</feature>
<keyword evidence="10 17" id="KW-0456">Lyase</keyword>
<evidence type="ECO:0000256" key="6">
    <source>
        <dbReference type="ARBA" id="ARBA00011998"/>
    </source>
</evidence>
<dbReference type="Gene3D" id="3.20.19.10">
    <property type="entry name" value="Aconitase, domain 4"/>
    <property type="match status" value="1"/>
</dbReference>
<dbReference type="PANTHER" id="PTHR43345:SF5">
    <property type="entry name" value="3-ISOPROPYLMALATE DEHYDRATASE SMALL SUBUNIT"/>
    <property type="match status" value="1"/>
</dbReference>